<evidence type="ECO:0000259" key="1">
    <source>
        <dbReference type="SMART" id="SM00418"/>
    </source>
</evidence>
<dbReference type="Gene3D" id="1.10.10.10">
    <property type="entry name" value="Winged helix-like DNA-binding domain superfamily/Winged helix DNA-binding domain"/>
    <property type="match status" value="1"/>
</dbReference>
<accession>A0A1I2TQA0</accession>
<dbReference type="Proteomes" id="UP000199065">
    <property type="component" value="Unassembled WGS sequence"/>
</dbReference>
<dbReference type="RefSeq" id="WP_092286165.1">
    <property type="nucleotide sequence ID" value="NZ_FOPJ01000009.1"/>
</dbReference>
<dbReference type="OrthoDB" id="3375207at2"/>
<gene>
    <name evidence="2" type="ORF">SAMN05660282_01581</name>
</gene>
<reference evidence="2 3" key="1">
    <citation type="submission" date="2016-10" db="EMBL/GenBank/DDBJ databases">
        <authorList>
            <person name="de Groot N.N."/>
        </authorList>
    </citation>
    <scope>NUCLEOTIDE SEQUENCE [LARGE SCALE GENOMIC DNA]</scope>
    <source>
        <strain>J11</strain>
        <strain evidence="3">PG 39</strain>
    </source>
</reference>
<dbReference type="SMART" id="SM00418">
    <property type="entry name" value="HTH_ARSR"/>
    <property type="match status" value="1"/>
</dbReference>
<proteinExistence type="predicted"/>
<organism evidence="2 3">
    <name type="scientific">Corynebacterium spheniscorum</name>
    <dbReference type="NCBI Taxonomy" id="185761"/>
    <lineage>
        <taxon>Bacteria</taxon>
        <taxon>Bacillati</taxon>
        <taxon>Actinomycetota</taxon>
        <taxon>Actinomycetes</taxon>
        <taxon>Mycobacteriales</taxon>
        <taxon>Corynebacteriaceae</taxon>
        <taxon>Corynebacterium</taxon>
    </lineage>
</organism>
<dbReference type="PANTHER" id="PTHR30363">
    <property type="entry name" value="HTH-TYPE TRANSCRIPTIONAL REGULATOR SRLR-RELATED"/>
    <property type="match status" value="1"/>
</dbReference>
<dbReference type="EMBL" id="FOPJ01000009">
    <property type="protein sequence ID" value="SFG66953.1"/>
    <property type="molecule type" value="Genomic_DNA"/>
</dbReference>
<dbReference type="GO" id="GO:0003700">
    <property type="term" value="F:DNA-binding transcription factor activity"/>
    <property type="evidence" value="ECO:0007669"/>
    <property type="project" value="InterPro"/>
</dbReference>
<sequence>MDTFGNTRQEIMLRLLHDGPLTASDLGAGLGLSAAGVRRHLDILVDDGLAEVVTHRHRGSRGRPAKAFRLTDAGRNRFGHDYDNLAALALSSLREAGGDEAVRTFARRRIREILGDIAEDIDATDPDAVEATARALAEQLGQHGYATTVSHVGHGIQLCQHHCPISHVAAEFPEICEAEREFIAEALGRHVQALATIVEGHGVCTTNIPLTPIHHSPSERSGS</sequence>
<dbReference type="InterPro" id="IPR036390">
    <property type="entry name" value="WH_DNA-bd_sf"/>
</dbReference>
<evidence type="ECO:0000313" key="3">
    <source>
        <dbReference type="Proteomes" id="UP000199065"/>
    </source>
</evidence>
<dbReference type="InterPro" id="IPR001845">
    <property type="entry name" value="HTH_ArsR_DNA-bd_dom"/>
</dbReference>
<dbReference type="InterPro" id="IPR011991">
    <property type="entry name" value="ArsR-like_HTH"/>
</dbReference>
<dbReference type="InterPro" id="IPR036388">
    <property type="entry name" value="WH-like_DNA-bd_sf"/>
</dbReference>
<dbReference type="PANTHER" id="PTHR30363:SF28">
    <property type="entry name" value="TRANSCRIPTIONAL REGULATORY PROTEIN-RELATED"/>
    <property type="match status" value="1"/>
</dbReference>
<protein>
    <submittedName>
        <fullName evidence="2">Predicted transcriptional regulator, ArsR family</fullName>
    </submittedName>
</protein>
<dbReference type="Pfam" id="PF12840">
    <property type="entry name" value="HTH_20"/>
    <property type="match status" value="1"/>
</dbReference>
<dbReference type="AlphaFoldDB" id="A0A1I2TQA0"/>
<keyword evidence="3" id="KW-1185">Reference proteome</keyword>
<name>A0A1I2TQA0_9CORY</name>
<dbReference type="CDD" id="cd00090">
    <property type="entry name" value="HTH_ARSR"/>
    <property type="match status" value="1"/>
</dbReference>
<dbReference type="InterPro" id="IPR050313">
    <property type="entry name" value="Carb_Metab_HTH_regulators"/>
</dbReference>
<dbReference type="STRING" id="185761.SAMN05660282_01581"/>
<feature type="domain" description="HTH arsR-type" evidence="1">
    <location>
        <begin position="2"/>
        <end position="84"/>
    </location>
</feature>
<evidence type="ECO:0000313" key="2">
    <source>
        <dbReference type="EMBL" id="SFG66953.1"/>
    </source>
</evidence>
<dbReference type="SUPFAM" id="SSF46785">
    <property type="entry name" value="Winged helix' DNA-binding domain"/>
    <property type="match status" value="1"/>
</dbReference>